<keyword evidence="5 8" id="KW-0472">Membrane</keyword>
<feature type="region of interest" description="Disordered" evidence="7">
    <location>
        <begin position="265"/>
        <end position="369"/>
    </location>
</feature>
<feature type="compositionally biased region" description="Basic and acidic residues" evidence="7">
    <location>
        <begin position="338"/>
        <end position="348"/>
    </location>
</feature>
<evidence type="ECO:0000256" key="2">
    <source>
        <dbReference type="ARBA" id="ARBA00022692"/>
    </source>
</evidence>
<keyword evidence="2 8" id="KW-0812">Transmembrane</keyword>
<dbReference type="GO" id="GO:0016020">
    <property type="term" value="C:membrane"/>
    <property type="evidence" value="ECO:0007669"/>
    <property type="project" value="UniProtKB-SubCell"/>
</dbReference>
<dbReference type="Gene3D" id="2.70.230.10">
    <property type="match status" value="1"/>
</dbReference>
<sequence length="431" mass="45778">MRGSALAVFVLGALLAAAAALPTPAPTPELRATVHVNPPPYPPARYNYTERWHTTGPIPSPFSDGGGPPVEVRYATSASACGMLALIADPQVGRTLWEAAHRRARTYNATVVWYKIESGCARPLYYMEYTECDPRKHFGYCRYRTPPFWTSFLASFAYPTDDELGLIMAAPARLAEGQYRRALYIDGAVAYTDFMVSLPAGDCWFSKLSAESGYTFSACFSADDYERGEVLRLTYLIQYYPQEAHKAMVDYWFARHGGVVPPYFEESRRYEPPPPRDREASPAPPGAEEADEEDEEEAAGGDGEGAARGPGPGRAGGEDAGRRGGGAPARGGPAPGEPEPRADADRPEGWPSLDAITRPPGAPAAPAAPAGAALPVGVGVGIAAAVIACAAATAAGAYFLARARRRGAGPLPKKAKKLPPFGNIGYSALPA</sequence>
<keyword evidence="3" id="KW-0732">Signal</keyword>
<dbReference type="InterPro" id="IPR036179">
    <property type="entry name" value="Ig-like_dom_sf"/>
</dbReference>
<evidence type="ECO:0000256" key="6">
    <source>
        <dbReference type="ARBA" id="ARBA00023180"/>
    </source>
</evidence>
<feature type="transmembrane region" description="Helical" evidence="8">
    <location>
        <begin position="376"/>
        <end position="401"/>
    </location>
</feature>
<evidence type="ECO:0000256" key="8">
    <source>
        <dbReference type="SAM" id="Phobius"/>
    </source>
</evidence>
<keyword evidence="4 8" id="KW-1133">Transmembrane helix</keyword>
<feature type="compositionally biased region" description="Gly residues" evidence="7">
    <location>
        <begin position="300"/>
        <end position="315"/>
    </location>
</feature>
<accession>Q2LDY5</accession>
<evidence type="ECO:0000256" key="1">
    <source>
        <dbReference type="ARBA" id="ARBA00004167"/>
    </source>
</evidence>
<dbReference type="InterPro" id="IPR002896">
    <property type="entry name" value="Herpes_glycop_dom"/>
</dbReference>
<comment type="subcellular location">
    <subcellularLocation>
        <location evidence="1">Membrane</location>
        <topology evidence="1">Single-pass membrane protein</topology>
    </subcellularLocation>
</comment>
<dbReference type="SUPFAM" id="SSF48726">
    <property type="entry name" value="Immunoglobulin"/>
    <property type="match status" value="1"/>
</dbReference>
<evidence type="ECO:0000256" key="5">
    <source>
        <dbReference type="ARBA" id="ARBA00023136"/>
    </source>
</evidence>
<dbReference type="EMBL" id="DQ333392">
    <property type="protein sequence ID" value="ABC59436.1"/>
    <property type="molecule type" value="Genomic_DNA"/>
</dbReference>
<feature type="compositionally biased region" description="Basic and acidic residues" evidence="7">
    <location>
        <begin position="265"/>
        <end position="280"/>
    </location>
</feature>
<evidence type="ECO:0000259" key="9">
    <source>
        <dbReference type="Pfam" id="PF01537"/>
    </source>
</evidence>
<feature type="domain" description="Herpesvirus glycoprotein D/GG/GX" evidence="9">
    <location>
        <begin position="72"/>
        <end position="196"/>
    </location>
</feature>
<keyword evidence="6" id="KW-0325">Glycoprotein</keyword>
<feature type="compositionally biased region" description="Acidic residues" evidence="7">
    <location>
        <begin position="288"/>
        <end position="299"/>
    </location>
</feature>
<feature type="compositionally biased region" description="Low complexity" evidence="7">
    <location>
        <begin position="355"/>
        <end position="369"/>
    </location>
</feature>
<organism evidence="10">
    <name type="scientific">Elk herpesvirus</name>
    <dbReference type="NCBI Taxonomy" id="364634"/>
    <lineage>
        <taxon>Viruses</taxon>
        <taxon>Duplodnaviria</taxon>
        <taxon>Heunggongvirae</taxon>
        <taxon>Peploviricota</taxon>
        <taxon>Herviviricetes</taxon>
        <taxon>Herpesvirales</taxon>
        <taxon>Orthoherpesviridae</taxon>
        <taxon>Alphaherpesvirinae</taxon>
        <taxon>Varicellovirus</taxon>
        <taxon>Varicellovirus cervidalpha3</taxon>
    </lineage>
</organism>
<reference evidence="10" key="1">
    <citation type="journal article" date="2005" name="Virus Res.">
        <title>Phylogeny and antigenic relationships of three cervid herpesviruses.</title>
        <authorList>
            <person name="Deregt D."/>
            <person name="Gilbert S.A."/>
            <person name="Campbell I."/>
            <person name="Burton K.M."/>
            <person name="Reid H.W."/>
            <person name="van Drunen Littel-van den Hurk S."/>
            <person name="Penniket C."/>
            <person name="Baxi M.K."/>
        </authorList>
    </citation>
    <scope>NUCLEOTIDE SEQUENCE</scope>
</reference>
<name>Q2LDY5_9ALPH</name>
<evidence type="ECO:0000256" key="7">
    <source>
        <dbReference type="SAM" id="MobiDB-lite"/>
    </source>
</evidence>
<evidence type="ECO:0000256" key="3">
    <source>
        <dbReference type="ARBA" id="ARBA00022729"/>
    </source>
</evidence>
<protein>
    <submittedName>
        <fullName evidence="10">Glycoprotein D</fullName>
    </submittedName>
</protein>
<evidence type="ECO:0000313" key="10">
    <source>
        <dbReference type="EMBL" id="ABC59436.1"/>
    </source>
</evidence>
<dbReference type="Pfam" id="PF01537">
    <property type="entry name" value="Herpes_glycop_D"/>
    <property type="match status" value="1"/>
</dbReference>
<evidence type="ECO:0000256" key="4">
    <source>
        <dbReference type="ARBA" id="ARBA00022989"/>
    </source>
</evidence>
<proteinExistence type="predicted"/>